<evidence type="ECO:0000313" key="3">
    <source>
        <dbReference type="Proteomes" id="UP001597068"/>
    </source>
</evidence>
<dbReference type="Proteomes" id="UP001597068">
    <property type="component" value="Unassembled WGS sequence"/>
</dbReference>
<dbReference type="SUPFAM" id="SSF48208">
    <property type="entry name" value="Six-hairpin glycosidases"/>
    <property type="match status" value="1"/>
</dbReference>
<feature type="compositionally biased region" description="Low complexity" evidence="1">
    <location>
        <begin position="156"/>
        <end position="173"/>
    </location>
</feature>
<organism evidence="2 3">
    <name type="scientific">Williamsia deligens</name>
    <dbReference type="NCBI Taxonomy" id="321325"/>
    <lineage>
        <taxon>Bacteria</taxon>
        <taxon>Bacillati</taxon>
        <taxon>Actinomycetota</taxon>
        <taxon>Actinomycetes</taxon>
        <taxon>Mycobacteriales</taxon>
        <taxon>Nocardiaceae</taxon>
        <taxon>Williamsia</taxon>
    </lineage>
</organism>
<protein>
    <submittedName>
        <fullName evidence="2">Prenyltransferase</fullName>
    </submittedName>
</protein>
<dbReference type="Gene3D" id="1.50.10.10">
    <property type="match status" value="1"/>
</dbReference>
<proteinExistence type="predicted"/>
<feature type="region of interest" description="Disordered" evidence="1">
    <location>
        <begin position="144"/>
        <end position="175"/>
    </location>
</feature>
<dbReference type="InterPro" id="IPR008928">
    <property type="entry name" value="6-hairpin_glycosidase_sf"/>
</dbReference>
<evidence type="ECO:0000256" key="1">
    <source>
        <dbReference type="SAM" id="MobiDB-lite"/>
    </source>
</evidence>
<dbReference type="RefSeq" id="WP_253647392.1">
    <property type="nucleotide sequence ID" value="NZ_BAAAMO010000002.1"/>
</dbReference>
<accession>A0ABW3G1P6</accession>
<reference evidence="3" key="1">
    <citation type="journal article" date="2019" name="Int. J. Syst. Evol. Microbiol.">
        <title>The Global Catalogue of Microorganisms (GCM) 10K type strain sequencing project: providing services to taxonomists for standard genome sequencing and annotation.</title>
        <authorList>
            <consortium name="The Broad Institute Genomics Platform"/>
            <consortium name="The Broad Institute Genome Sequencing Center for Infectious Disease"/>
            <person name="Wu L."/>
            <person name="Ma J."/>
        </authorList>
    </citation>
    <scope>NUCLEOTIDE SEQUENCE [LARGE SCALE GENOMIC DNA]</scope>
    <source>
        <strain evidence="3">CCUG 50873</strain>
    </source>
</reference>
<gene>
    <name evidence="2" type="ORF">ACFQ04_02435</name>
</gene>
<sequence length="385" mass="41378">MPAVPEVPGILTAEQCAATGAAIAAMQEPSGALPWFPGGQTDPWDHVESAMALSVTGFHAEAQAAYEWSRRTQRPDGSWPIRMVVGRVTDPNTDANFCAYLAVGVWHHFLVTEDEAFLRRMWPTVWKAIELVLRFQAPSGEIRWGGAHPLPHSQDSAAPGSSHAGSSHEGSAEVGAVPPGMFDDAMLTGSASIHQALGCAALLADAIGQPEPGWVAARDRLGHALRAHADRFLPPSDHSMDWYYPVLGGAVRGRLGEELIAARWDEFVVTGLGARCVDHRPWVTGAETCELVLALDCLGDDATARQLFADMQHLRDPDGSYWTGLVYSDGKRWPVEKSCWTSAAVVLAADALSRTSPANGIFRDADPFSVPNPSSPELDCVCARV</sequence>
<name>A0ABW3G1P6_9NOCA</name>
<dbReference type="EMBL" id="JBHTIL010000001">
    <property type="protein sequence ID" value="MFD0924587.1"/>
    <property type="molecule type" value="Genomic_DNA"/>
</dbReference>
<dbReference type="InterPro" id="IPR012341">
    <property type="entry name" value="6hp_glycosidase-like_sf"/>
</dbReference>
<comment type="caution">
    <text evidence="2">The sequence shown here is derived from an EMBL/GenBank/DDBJ whole genome shotgun (WGS) entry which is preliminary data.</text>
</comment>
<keyword evidence="3" id="KW-1185">Reference proteome</keyword>
<evidence type="ECO:0000313" key="2">
    <source>
        <dbReference type="EMBL" id="MFD0924587.1"/>
    </source>
</evidence>